<dbReference type="InterPro" id="IPR011992">
    <property type="entry name" value="EF-hand-dom_pair"/>
</dbReference>
<evidence type="ECO:0000256" key="2">
    <source>
        <dbReference type="ARBA" id="ARBA00022737"/>
    </source>
</evidence>
<dbReference type="InterPro" id="IPR002048">
    <property type="entry name" value="EF_hand_dom"/>
</dbReference>
<dbReference type="PROSITE" id="PS00018">
    <property type="entry name" value="EF_HAND_1"/>
    <property type="match status" value="3"/>
</dbReference>
<dbReference type="InterPro" id="IPR039647">
    <property type="entry name" value="EF_hand_pair_protein_CML-like"/>
</dbReference>
<evidence type="ECO:0000259" key="3">
    <source>
        <dbReference type="PROSITE" id="PS50222"/>
    </source>
</evidence>
<dbReference type="Gene3D" id="1.10.238.10">
    <property type="entry name" value="EF-hand"/>
    <property type="match status" value="1"/>
</dbReference>
<protein>
    <submittedName>
        <fullName evidence="4">EF-hand domain-containing protein</fullName>
    </submittedName>
</protein>
<dbReference type="PANTHER" id="PTHR10891">
    <property type="entry name" value="EF-HAND CALCIUM-BINDING DOMAIN CONTAINING PROTEIN"/>
    <property type="match status" value="1"/>
</dbReference>
<organism evidence="4 5">
    <name type="scientific">Nonomuraea helvata</name>
    <dbReference type="NCBI Taxonomy" id="37484"/>
    <lineage>
        <taxon>Bacteria</taxon>
        <taxon>Bacillati</taxon>
        <taxon>Actinomycetota</taxon>
        <taxon>Actinomycetes</taxon>
        <taxon>Streptosporangiales</taxon>
        <taxon>Streptosporangiaceae</taxon>
        <taxon>Nonomuraea</taxon>
    </lineage>
</organism>
<accession>A0ABV5RUD3</accession>
<gene>
    <name evidence="4" type="ORF">ACFFSA_02735</name>
</gene>
<keyword evidence="1" id="KW-0479">Metal-binding</keyword>
<dbReference type="CDD" id="cd00051">
    <property type="entry name" value="EFh"/>
    <property type="match status" value="1"/>
</dbReference>
<evidence type="ECO:0000256" key="1">
    <source>
        <dbReference type="ARBA" id="ARBA00022723"/>
    </source>
</evidence>
<dbReference type="Pfam" id="PF13202">
    <property type="entry name" value="EF-hand_5"/>
    <property type="match status" value="1"/>
</dbReference>
<dbReference type="EMBL" id="JBHMBW010000002">
    <property type="protein sequence ID" value="MFB9621986.1"/>
    <property type="molecule type" value="Genomic_DNA"/>
</dbReference>
<feature type="domain" description="EF-hand" evidence="3">
    <location>
        <begin position="69"/>
        <end position="91"/>
    </location>
</feature>
<sequence length="184" mass="19719">MSQELIEANLSGAFAVLDTDGDGHITAADFTAKADQMCAAFALEPRSPHHTALQRAYAAWWEQIRDGADRDGDGKVSQAEFVAAIRSGTTTDPRYLQTVDAVCHTVFDAADSDGDSRISWEEFARMYGAADMQADTARVAFDHLDTDKDGAISREEFLAGANALLSSADVSQPGTWMLGATSAH</sequence>
<dbReference type="Pfam" id="PF13833">
    <property type="entry name" value="EF-hand_8"/>
    <property type="match status" value="1"/>
</dbReference>
<dbReference type="SMART" id="SM00054">
    <property type="entry name" value="EFh"/>
    <property type="match status" value="4"/>
</dbReference>
<evidence type="ECO:0000313" key="5">
    <source>
        <dbReference type="Proteomes" id="UP001589532"/>
    </source>
</evidence>
<dbReference type="Pfam" id="PF13499">
    <property type="entry name" value="EF-hand_7"/>
    <property type="match status" value="1"/>
</dbReference>
<dbReference type="PROSITE" id="PS50222">
    <property type="entry name" value="EF_HAND_2"/>
    <property type="match status" value="3"/>
</dbReference>
<feature type="domain" description="EF-hand" evidence="3">
    <location>
        <begin position="132"/>
        <end position="167"/>
    </location>
</feature>
<feature type="domain" description="EF-hand" evidence="3">
    <location>
        <begin position="5"/>
        <end position="40"/>
    </location>
</feature>
<reference evidence="4 5" key="1">
    <citation type="submission" date="2024-09" db="EMBL/GenBank/DDBJ databases">
        <authorList>
            <person name="Sun Q."/>
            <person name="Mori K."/>
        </authorList>
    </citation>
    <scope>NUCLEOTIDE SEQUENCE [LARGE SCALE GENOMIC DNA]</scope>
    <source>
        <strain evidence="4 5">JCM 3143</strain>
    </source>
</reference>
<dbReference type="Proteomes" id="UP001589532">
    <property type="component" value="Unassembled WGS sequence"/>
</dbReference>
<keyword evidence="2" id="KW-0677">Repeat</keyword>
<name>A0ABV5RUD3_9ACTN</name>
<dbReference type="SUPFAM" id="SSF47473">
    <property type="entry name" value="EF-hand"/>
    <property type="match status" value="1"/>
</dbReference>
<dbReference type="RefSeq" id="WP_345002059.1">
    <property type="nucleotide sequence ID" value="NZ_BAAAXV010000009.1"/>
</dbReference>
<proteinExistence type="predicted"/>
<dbReference type="InterPro" id="IPR018247">
    <property type="entry name" value="EF_Hand_1_Ca_BS"/>
</dbReference>
<keyword evidence="5" id="KW-1185">Reference proteome</keyword>
<evidence type="ECO:0000313" key="4">
    <source>
        <dbReference type="EMBL" id="MFB9621986.1"/>
    </source>
</evidence>
<comment type="caution">
    <text evidence="4">The sequence shown here is derived from an EMBL/GenBank/DDBJ whole genome shotgun (WGS) entry which is preliminary data.</text>
</comment>